<dbReference type="InterPro" id="IPR040092">
    <property type="entry name" value="TBRG1"/>
</dbReference>
<dbReference type="PANTHER" id="PTHR22715:SF0">
    <property type="entry name" value="TRANSFORMING GROWTH FACTOR BETA REGULATOR 1"/>
    <property type="match status" value="1"/>
</dbReference>
<dbReference type="SMART" id="SM00541">
    <property type="entry name" value="FYRN"/>
    <property type="match status" value="1"/>
</dbReference>
<feature type="compositionally biased region" description="Polar residues" evidence="3">
    <location>
        <begin position="23"/>
        <end position="32"/>
    </location>
</feature>
<evidence type="ECO:0000256" key="2">
    <source>
        <dbReference type="ARBA" id="ARBA00023242"/>
    </source>
</evidence>
<dbReference type="PANTHER" id="PTHR22715">
    <property type="entry name" value="TRANSFORMING GROWTH FACTOR BETA REGULATED GENE 1"/>
    <property type="match status" value="1"/>
</dbReference>
<evidence type="ECO:0000256" key="3">
    <source>
        <dbReference type="SAM" id="MobiDB-lite"/>
    </source>
</evidence>
<evidence type="ECO:0000313" key="5">
    <source>
        <dbReference type="Proteomes" id="UP001209540"/>
    </source>
</evidence>
<feature type="compositionally biased region" description="Low complexity" evidence="3">
    <location>
        <begin position="261"/>
        <end position="272"/>
    </location>
</feature>
<feature type="region of interest" description="Disordered" evidence="3">
    <location>
        <begin position="1"/>
        <end position="32"/>
    </location>
</feature>
<proteinExistence type="predicted"/>
<keyword evidence="5" id="KW-1185">Reference proteome</keyword>
<feature type="region of interest" description="Disordered" evidence="3">
    <location>
        <begin position="227"/>
        <end position="329"/>
    </location>
</feature>
<accession>A0AAD5KCN0</accession>
<dbReference type="Pfam" id="PF05965">
    <property type="entry name" value="FYRC"/>
    <property type="match status" value="1"/>
</dbReference>
<dbReference type="InterPro" id="IPR003888">
    <property type="entry name" value="FYrich_N"/>
</dbReference>
<evidence type="ECO:0000313" key="4">
    <source>
        <dbReference type="EMBL" id="KAI9278858.1"/>
    </source>
</evidence>
<dbReference type="Proteomes" id="UP001209540">
    <property type="component" value="Unassembled WGS sequence"/>
</dbReference>
<dbReference type="AlphaFoldDB" id="A0AAD5KCN0"/>
<gene>
    <name evidence="4" type="ORF">BDA99DRAFT_428308</name>
</gene>
<reference evidence="4" key="2">
    <citation type="submission" date="2023-02" db="EMBL/GenBank/DDBJ databases">
        <authorList>
            <consortium name="DOE Joint Genome Institute"/>
            <person name="Mondo S.J."/>
            <person name="Chang Y."/>
            <person name="Wang Y."/>
            <person name="Ahrendt S."/>
            <person name="Andreopoulos W."/>
            <person name="Barry K."/>
            <person name="Beard J."/>
            <person name="Benny G.L."/>
            <person name="Blankenship S."/>
            <person name="Bonito G."/>
            <person name="Cuomo C."/>
            <person name="Desiro A."/>
            <person name="Gervers K.A."/>
            <person name="Hundley H."/>
            <person name="Kuo A."/>
            <person name="LaButti K."/>
            <person name="Lang B.F."/>
            <person name="Lipzen A."/>
            <person name="O'Donnell K."/>
            <person name="Pangilinan J."/>
            <person name="Reynolds N."/>
            <person name="Sandor L."/>
            <person name="Smith M.W."/>
            <person name="Tsang A."/>
            <person name="Grigoriev I.V."/>
            <person name="Stajich J.E."/>
            <person name="Spatafora J.W."/>
        </authorList>
    </citation>
    <scope>NUCLEOTIDE SEQUENCE</scope>
    <source>
        <strain evidence="4">RSA 2281</strain>
    </source>
</reference>
<organism evidence="4 5">
    <name type="scientific">Phascolomyces articulosus</name>
    <dbReference type="NCBI Taxonomy" id="60185"/>
    <lineage>
        <taxon>Eukaryota</taxon>
        <taxon>Fungi</taxon>
        <taxon>Fungi incertae sedis</taxon>
        <taxon>Mucoromycota</taxon>
        <taxon>Mucoromycotina</taxon>
        <taxon>Mucoromycetes</taxon>
        <taxon>Mucorales</taxon>
        <taxon>Lichtheimiaceae</taxon>
        <taxon>Phascolomyces</taxon>
    </lineage>
</organism>
<dbReference type="GO" id="GO:0051726">
    <property type="term" value="P:regulation of cell cycle"/>
    <property type="evidence" value="ECO:0007669"/>
    <property type="project" value="TreeGrafter"/>
</dbReference>
<evidence type="ECO:0000256" key="1">
    <source>
        <dbReference type="ARBA" id="ARBA00004123"/>
    </source>
</evidence>
<feature type="compositionally biased region" description="Low complexity" evidence="3">
    <location>
        <begin position="285"/>
        <end position="312"/>
    </location>
</feature>
<dbReference type="Gene3D" id="3.30.160.360">
    <property type="match status" value="1"/>
</dbReference>
<dbReference type="PROSITE" id="PS51543">
    <property type="entry name" value="FYRC"/>
    <property type="match status" value="1"/>
</dbReference>
<comment type="subcellular location">
    <subcellularLocation>
        <location evidence="1">Nucleus</location>
    </subcellularLocation>
</comment>
<dbReference type="Pfam" id="PF05964">
    <property type="entry name" value="FYRN"/>
    <property type="match status" value="1"/>
</dbReference>
<dbReference type="InterPro" id="IPR003889">
    <property type="entry name" value="FYrich_C"/>
</dbReference>
<name>A0AAD5KCN0_9FUNG</name>
<dbReference type="GO" id="GO:0005634">
    <property type="term" value="C:nucleus"/>
    <property type="evidence" value="ECO:0007669"/>
    <property type="project" value="UniProtKB-SubCell"/>
</dbReference>
<protein>
    <submittedName>
        <fullName evidence="4">F/Y-rich N-terminus-domain-containing protein</fullName>
    </submittedName>
</protein>
<dbReference type="PROSITE" id="PS51542">
    <property type="entry name" value="FYRN"/>
    <property type="match status" value="1"/>
</dbReference>
<sequence>MTSNNNNNNSDNNSNNNSNNNNVKPASSQQVSTAVRTYYDVDRDANGNYALPVEIDSWTVVDLGTIVYDRPAYHNQRYIYPVNYTVRKWYRSMVDAKSDTQYTCRILDNGREPKFEVTADDCPVTYSGPTPTTVWTIIVRRAFAIRNQEYGHNPVGPDFFGLRKNTIAKMIQDLPNADKCSQYVWQTFEPARFNKPGRNRRRTDPMALLGGVNYSLTSTRSLFPHAHHAVGDYPRDPQPPPEPLPRTGVSMRLNFHHDRSQQQQQEQRTSSISPPPHHHHHHHASSTSPHSHHSTSPTPTTTSSTGAPPTSTLHHQTQPSPAHSAIKTA</sequence>
<reference evidence="4" key="1">
    <citation type="journal article" date="2022" name="IScience">
        <title>Evolution of zygomycete secretomes and the origins of terrestrial fungal ecologies.</title>
        <authorList>
            <person name="Chang Y."/>
            <person name="Wang Y."/>
            <person name="Mondo S."/>
            <person name="Ahrendt S."/>
            <person name="Andreopoulos W."/>
            <person name="Barry K."/>
            <person name="Beard J."/>
            <person name="Benny G.L."/>
            <person name="Blankenship S."/>
            <person name="Bonito G."/>
            <person name="Cuomo C."/>
            <person name="Desiro A."/>
            <person name="Gervers K.A."/>
            <person name="Hundley H."/>
            <person name="Kuo A."/>
            <person name="LaButti K."/>
            <person name="Lang B.F."/>
            <person name="Lipzen A."/>
            <person name="O'Donnell K."/>
            <person name="Pangilinan J."/>
            <person name="Reynolds N."/>
            <person name="Sandor L."/>
            <person name="Smith M.E."/>
            <person name="Tsang A."/>
            <person name="Grigoriev I.V."/>
            <person name="Stajich J.E."/>
            <person name="Spatafora J.W."/>
        </authorList>
    </citation>
    <scope>NUCLEOTIDE SEQUENCE</scope>
    <source>
        <strain evidence="4">RSA 2281</strain>
    </source>
</reference>
<feature type="compositionally biased region" description="Low complexity" evidence="3">
    <location>
        <begin position="1"/>
        <end position="22"/>
    </location>
</feature>
<keyword evidence="2" id="KW-0539">Nucleus</keyword>
<dbReference type="EMBL" id="JAIXMP010000001">
    <property type="protein sequence ID" value="KAI9278858.1"/>
    <property type="molecule type" value="Genomic_DNA"/>
</dbReference>
<comment type="caution">
    <text evidence="4">The sequence shown here is derived from an EMBL/GenBank/DDBJ whole genome shotgun (WGS) entry which is preliminary data.</text>
</comment>